<dbReference type="PANTHER" id="PTHR33463">
    <property type="entry name" value="NB-ARC DOMAIN-CONTAINING PROTEIN-RELATED"/>
    <property type="match status" value="1"/>
</dbReference>
<reference evidence="1 2" key="1">
    <citation type="journal article" date="2024" name="G3 (Bethesda)">
        <title>Genome assembly of Hibiscus sabdariffa L. provides insights into metabolisms of medicinal natural products.</title>
        <authorList>
            <person name="Kim T."/>
        </authorList>
    </citation>
    <scope>NUCLEOTIDE SEQUENCE [LARGE SCALE GENOMIC DNA]</scope>
    <source>
        <strain evidence="1">TK-2024</strain>
        <tissue evidence="1">Old leaves</tissue>
    </source>
</reference>
<protein>
    <submittedName>
        <fullName evidence="1">Uncharacterized protein</fullName>
    </submittedName>
</protein>
<dbReference type="InterPro" id="IPR050905">
    <property type="entry name" value="Plant_NBS-LRR"/>
</dbReference>
<evidence type="ECO:0000313" key="2">
    <source>
        <dbReference type="Proteomes" id="UP001472677"/>
    </source>
</evidence>
<dbReference type="Gene3D" id="1.10.8.430">
    <property type="entry name" value="Helical domain of apoptotic protease-activating factors"/>
    <property type="match status" value="1"/>
</dbReference>
<organism evidence="1 2">
    <name type="scientific">Hibiscus sabdariffa</name>
    <name type="common">roselle</name>
    <dbReference type="NCBI Taxonomy" id="183260"/>
    <lineage>
        <taxon>Eukaryota</taxon>
        <taxon>Viridiplantae</taxon>
        <taxon>Streptophyta</taxon>
        <taxon>Embryophyta</taxon>
        <taxon>Tracheophyta</taxon>
        <taxon>Spermatophyta</taxon>
        <taxon>Magnoliopsida</taxon>
        <taxon>eudicotyledons</taxon>
        <taxon>Gunneridae</taxon>
        <taxon>Pentapetalae</taxon>
        <taxon>rosids</taxon>
        <taxon>malvids</taxon>
        <taxon>Malvales</taxon>
        <taxon>Malvaceae</taxon>
        <taxon>Malvoideae</taxon>
        <taxon>Hibiscus</taxon>
    </lineage>
</organism>
<dbReference type="Proteomes" id="UP001472677">
    <property type="component" value="Unassembled WGS sequence"/>
</dbReference>
<accession>A0ABR1ZNG8</accession>
<proteinExistence type="predicted"/>
<dbReference type="EMBL" id="JBBPBM010001788">
    <property type="protein sequence ID" value="KAK8481953.1"/>
    <property type="molecule type" value="Genomic_DNA"/>
</dbReference>
<comment type="caution">
    <text evidence="1">The sequence shown here is derived from an EMBL/GenBank/DDBJ whole genome shotgun (WGS) entry which is preliminary data.</text>
</comment>
<dbReference type="SUPFAM" id="SSF52540">
    <property type="entry name" value="P-loop containing nucleoside triphosphate hydrolases"/>
    <property type="match status" value="1"/>
</dbReference>
<dbReference type="InterPro" id="IPR027417">
    <property type="entry name" value="P-loop_NTPase"/>
</dbReference>
<gene>
    <name evidence="1" type="ORF">V6N12_009525</name>
</gene>
<sequence>MTSRNKNVLCNGMDATKTFVVGDLDEEEAWELFKKMAGDCVESADLRPTAIEVAYKCARLPLAIATVARALRNKSLFAWRDALRQLQTPYSENWSEISAEVYSAIELSFNHLPSDDLKQTFLLCSLLRRITTTENLLRYSLGLGLI</sequence>
<dbReference type="InterPro" id="IPR042197">
    <property type="entry name" value="Apaf_helical"/>
</dbReference>
<name>A0ABR1ZNG8_9ROSI</name>
<keyword evidence="2" id="KW-1185">Reference proteome</keyword>
<evidence type="ECO:0000313" key="1">
    <source>
        <dbReference type="EMBL" id="KAK8481953.1"/>
    </source>
</evidence>
<dbReference type="PANTHER" id="PTHR33463:SF172">
    <property type="entry name" value="DOMAIN-CONTAINING DISEASE RESISTANCE PROTEIN, PUTATIVE-RELATED"/>
    <property type="match status" value="1"/>
</dbReference>